<comment type="subcellular location">
    <subcellularLocation>
        <location evidence="1 8">Nucleus</location>
    </subcellularLocation>
</comment>
<evidence type="ECO:0000259" key="9">
    <source>
        <dbReference type="Pfam" id="PF00046"/>
    </source>
</evidence>
<gene>
    <name evidence="10" type="ORF">SHERM_07130</name>
</gene>
<evidence type="ECO:0000256" key="5">
    <source>
        <dbReference type="ARBA" id="ARBA00023155"/>
    </source>
</evidence>
<protein>
    <submittedName>
        <fullName evidence="10">WUSCHEL-related homeobox 2</fullName>
    </submittedName>
</protein>
<evidence type="ECO:0000256" key="4">
    <source>
        <dbReference type="ARBA" id="ARBA00023125"/>
    </source>
</evidence>
<keyword evidence="11" id="KW-1185">Reference proteome</keyword>
<dbReference type="AlphaFoldDB" id="A0A9N7NXB8"/>
<evidence type="ECO:0000313" key="10">
    <source>
        <dbReference type="EMBL" id="CAA0841096.1"/>
    </source>
</evidence>
<reference evidence="10" key="1">
    <citation type="submission" date="2019-12" db="EMBL/GenBank/DDBJ databases">
        <authorList>
            <person name="Scholes J."/>
        </authorList>
    </citation>
    <scope>NUCLEOTIDE SEQUENCE</scope>
</reference>
<keyword evidence="6" id="KW-0804">Transcription</keyword>
<dbReference type="InterPro" id="IPR044555">
    <property type="entry name" value="WUSCHEL-like"/>
</dbReference>
<dbReference type="GO" id="GO:0003700">
    <property type="term" value="F:DNA-binding transcription factor activity"/>
    <property type="evidence" value="ECO:0007669"/>
    <property type="project" value="InterPro"/>
</dbReference>
<sequence length="170" mass="18781">MDGGDQNGGGGSRWNPTKEQIEMLESLYKQGVRTPTAEQIQQITARLREYGHIEGKNVFYCPWYTSAEPAGFYQQYPNVQLSTAAGDLKGGRYNRLMHGSCQNHVGKETLDLFPLHPTGILQANKSGVIESEGSSGNEKKNNFAAAAAAASSQNDNYKKAHHFFDFFCKN</sequence>
<dbReference type="GO" id="GO:0005634">
    <property type="term" value="C:nucleus"/>
    <property type="evidence" value="ECO:0007669"/>
    <property type="project" value="UniProtKB-SubCell"/>
</dbReference>
<dbReference type="PANTHER" id="PTHR45940:SF6">
    <property type="entry name" value="WUSCHEL-RELATED HOMEOBOX 2"/>
    <property type="match status" value="1"/>
</dbReference>
<dbReference type="PANTHER" id="PTHR45940">
    <property type="entry name" value="WUSCHEL-RELATED HOMEOBOX 1-RELATED"/>
    <property type="match status" value="1"/>
</dbReference>
<evidence type="ECO:0000256" key="7">
    <source>
        <dbReference type="ARBA" id="ARBA00023242"/>
    </source>
</evidence>
<evidence type="ECO:0000256" key="6">
    <source>
        <dbReference type="ARBA" id="ARBA00023163"/>
    </source>
</evidence>
<comment type="caution">
    <text evidence="10">The sequence shown here is derived from an EMBL/GenBank/DDBJ whole genome shotgun (WGS) entry which is preliminary data.</text>
</comment>
<evidence type="ECO:0000313" key="11">
    <source>
        <dbReference type="Proteomes" id="UP001153555"/>
    </source>
</evidence>
<dbReference type="GO" id="GO:0099402">
    <property type="term" value="P:plant organ development"/>
    <property type="evidence" value="ECO:0007669"/>
    <property type="project" value="InterPro"/>
</dbReference>
<dbReference type="Pfam" id="PF00046">
    <property type="entry name" value="Homeodomain"/>
    <property type="match status" value="1"/>
</dbReference>
<evidence type="ECO:0000256" key="3">
    <source>
        <dbReference type="ARBA" id="ARBA00023015"/>
    </source>
</evidence>
<dbReference type="GO" id="GO:0003677">
    <property type="term" value="F:DNA binding"/>
    <property type="evidence" value="ECO:0007669"/>
    <property type="project" value="UniProtKB-KW"/>
</dbReference>
<keyword evidence="3" id="KW-0805">Transcription regulation</keyword>
<organism evidence="10 11">
    <name type="scientific">Striga hermonthica</name>
    <name type="common">Purple witchweed</name>
    <name type="synonym">Buchnera hermonthica</name>
    <dbReference type="NCBI Taxonomy" id="68872"/>
    <lineage>
        <taxon>Eukaryota</taxon>
        <taxon>Viridiplantae</taxon>
        <taxon>Streptophyta</taxon>
        <taxon>Embryophyta</taxon>
        <taxon>Tracheophyta</taxon>
        <taxon>Spermatophyta</taxon>
        <taxon>Magnoliopsida</taxon>
        <taxon>eudicotyledons</taxon>
        <taxon>Gunneridae</taxon>
        <taxon>Pentapetalae</taxon>
        <taxon>asterids</taxon>
        <taxon>lamiids</taxon>
        <taxon>Lamiales</taxon>
        <taxon>Orobanchaceae</taxon>
        <taxon>Buchnereae</taxon>
        <taxon>Striga</taxon>
    </lineage>
</organism>
<dbReference type="EMBL" id="CACSLK010034050">
    <property type="protein sequence ID" value="CAA0841096.1"/>
    <property type="molecule type" value="Genomic_DNA"/>
</dbReference>
<dbReference type="OrthoDB" id="1896656at2759"/>
<dbReference type="Proteomes" id="UP001153555">
    <property type="component" value="Unassembled WGS sequence"/>
</dbReference>
<keyword evidence="2" id="KW-0217">Developmental protein</keyword>
<keyword evidence="5 8" id="KW-0371">Homeobox</keyword>
<accession>A0A9N7NXB8</accession>
<keyword evidence="4 8" id="KW-0238">DNA-binding</keyword>
<evidence type="ECO:0000256" key="1">
    <source>
        <dbReference type="ARBA" id="ARBA00004123"/>
    </source>
</evidence>
<keyword evidence="7 8" id="KW-0539">Nucleus</keyword>
<evidence type="ECO:0000256" key="2">
    <source>
        <dbReference type="ARBA" id="ARBA00022473"/>
    </source>
</evidence>
<evidence type="ECO:0000256" key="8">
    <source>
        <dbReference type="RuleBase" id="RU000682"/>
    </source>
</evidence>
<name>A0A9N7NXB8_STRHE</name>
<dbReference type="InterPro" id="IPR001356">
    <property type="entry name" value="HD"/>
</dbReference>
<proteinExistence type="predicted"/>
<feature type="domain" description="Homeobox" evidence="9">
    <location>
        <begin position="12"/>
        <end position="60"/>
    </location>
</feature>